<dbReference type="PANTHER" id="PTHR46603">
    <property type="entry name" value="ABSCISSION/NOCUT CHECKPOINT REGULATOR"/>
    <property type="match status" value="1"/>
</dbReference>
<feature type="compositionally biased region" description="Basic and acidic residues" evidence="1">
    <location>
        <begin position="185"/>
        <end position="202"/>
    </location>
</feature>
<dbReference type="OrthoDB" id="5407799at2759"/>
<dbReference type="PANTHER" id="PTHR46603:SF1">
    <property type="entry name" value="ABSCISSION_NOCUT CHECKPOINT REGULATOR"/>
    <property type="match status" value="1"/>
</dbReference>
<comment type="caution">
    <text evidence="2">The sequence shown here is derived from an EMBL/GenBank/DDBJ whole genome shotgun (WGS) entry which is preliminary data.</text>
</comment>
<name>A0A167ZVV1_9EURO</name>
<evidence type="ECO:0000313" key="3">
    <source>
        <dbReference type="Proteomes" id="UP000242877"/>
    </source>
</evidence>
<dbReference type="VEuPathDB" id="FungiDB:AAP_02624"/>
<dbReference type="SUPFAM" id="SSF57845">
    <property type="entry name" value="B-box zinc-binding domain"/>
    <property type="match status" value="1"/>
</dbReference>
<protein>
    <submittedName>
        <fullName evidence="2">Uncharacterized protein</fullName>
    </submittedName>
</protein>
<feature type="region of interest" description="Disordered" evidence="1">
    <location>
        <begin position="172"/>
        <end position="252"/>
    </location>
</feature>
<reference evidence="2 3" key="1">
    <citation type="journal article" date="2016" name="Genome Biol. Evol.">
        <title>Divergent and convergent evolution of fungal pathogenicity.</title>
        <authorList>
            <person name="Shang Y."/>
            <person name="Xiao G."/>
            <person name="Zheng P."/>
            <person name="Cen K."/>
            <person name="Zhan S."/>
            <person name="Wang C."/>
        </authorList>
    </citation>
    <scope>NUCLEOTIDE SEQUENCE [LARGE SCALE GENOMIC DNA]</scope>
    <source>
        <strain evidence="2 3">ARSEF 7405</strain>
    </source>
</reference>
<dbReference type="CDD" id="cd19817">
    <property type="entry name" value="Bbox1_ANCHR-like"/>
    <property type="match status" value="1"/>
</dbReference>
<organism evidence="2 3">
    <name type="scientific">Ascosphaera apis ARSEF 7405</name>
    <dbReference type="NCBI Taxonomy" id="392613"/>
    <lineage>
        <taxon>Eukaryota</taxon>
        <taxon>Fungi</taxon>
        <taxon>Dikarya</taxon>
        <taxon>Ascomycota</taxon>
        <taxon>Pezizomycotina</taxon>
        <taxon>Eurotiomycetes</taxon>
        <taxon>Eurotiomycetidae</taxon>
        <taxon>Onygenales</taxon>
        <taxon>Ascosphaeraceae</taxon>
        <taxon>Ascosphaera</taxon>
    </lineage>
</organism>
<dbReference type="Proteomes" id="UP000242877">
    <property type="component" value="Unassembled WGS sequence"/>
</dbReference>
<proteinExistence type="predicted"/>
<feature type="compositionally biased region" description="Low complexity" evidence="1">
    <location>
        <begin position="227"/>
        <end position="247"/>
    </location>
</feature>
<keyword evidence="3" id="KW-1185">Reference proteome</keyword>
<sequence>MDDKPSKKDADLLDRLNALKPSSVQLGKRHELYNNLDDQDETDAFDLNARLAGLRLSPSTSALLQDQDNDLGPDIDTEDDLEGLLSELREKSSAQIKDELRGGENVDDLLKDAKQFVKKSSKIQNEAKELETIRDTVPVEERRKSQTLTDEEEAEKYLQRVLHDLKKDGLEEAAPDEEFPSPADAQDKSKDRAAPELTKADDNDNDTEATDITPIDLPTVPSTTSFLPSSSIPPSNELSPLNLPSAPTNNPISAEHREAVTNSARKKEETTWCCICQDDATIKCLDCESEQLFCLRCWVEYHLTEGGVEERSHRREKYEHRKGN</sequence>
<evidence type="ECO:0000256" key="1">
    <source>
        <dbReference type="SAM" id="MobiDB-lite"/>
    </source>
</evidence>
<evidence type="ECO:0000313" key="2">
    <source>
        <dbReference type="EMBL" id="KZZ93158.1"/>
    </source>
</evidence>
<dbReference type="Pfam" id="PF22586">
    <property type="entry name" value="ANCHR-like_BBOX"/>
    <property type="match status" value="1"/>
</dbReference>
<dbReference type="EMBL" id="AZGZ01000009">
    <property type="protein sequence ID" value="KZZ93158.1"/>
    <property type="molecule type" value="Genomic_DNA"/>
</dbReference>
<accession>A0A167ZVV1</accession>
<dbReference type="AlphaFoldDB" id="A0A167ZVV1"/>
<gene>
    <name evidence="2" type="ORF">AAP_02624</name>
</gene>
<dbReference type="InterPro" id="IPR044553">
    <property type="entry name" value="Bbox1_ANCHR"/>
</dbReference>